<dbReference type="InterPro" id="IPR016187">
    <property type="entry name" value="CTDL_fold"/>
</dbReference>
<dbReference type="InterPro" id="IPR001304">
    <property type="entry name" value="C-type_lectin-like"/>
</dbReference>
<name>A0A3Q2DT74_CYPVA</name>
<dbReference type="InterPro" id="IPR050111">
    <property type="entry name" value="C-type_lectin/snaclec_domain"/>
</dbReference>
<reference evidence="3" key="1">
    <citation type="submission" date="2025-08" db="UniProtKB">
        <authorList>
            <consortium name="Ensembl"/>
        </authorList>
    </citation>
    <scope>IDENTIFICATION</scope>
</reference>
<dbReference type="GeneTree" id="ENSGT01030000234575"/>
<dbReference type="Ensembl" id="ENSCVAT00000010272.1">
    <property type="protein sequence ID" value="ENSCVAP00000022064.1"/>
    <property type="gene ID" value="ENSCVAG00000004472.1"/>
</dbReference>
<dbReference type="InterPro" id="IPR018378">
    <property type="entry name" value="C-type_lectin_CS"/>
</dbReference>
<dbReference type="SMART" id="SM00034">
    <property type="entry name" value="CLECT"/>
    <property type="match status" value="1"/>
</dbReference>
<dbReference type="OMA" id="FCNERVR"/>
<evidence type="ECO:0000259" key="2">
    <source>
        <dbReference type="PROSITE" id="PS50041"/>
    </source>
</evidence>
<evidence type="ECO:0000256" key="1">
    <source>
        <dbReference type="ARBA" id="ARBA00023157"/>
    </source>
</evidence>
<dbReference type="SUPFAM" id="SSF56436">
    <property type="entry name" value="C-type lectin-like"/>
    <property type="match status" value="1"/>
</dbReference>
<dbReference type="PANTHER" id="PTHR22803">
    <property type="entry name" value="MANNOSE, PHOSPHOLIPASE, LECTIN RECEPTOR RELATED"/>
    <property type="match status" value="1"/>
</dbReference>
<dbReference type="Pfam" id="PF00059">
    <property type="entry name" value="Lectin_C"/>
    <property type="match status" value="1"/>
</dbReference>
<sequence length="146" mass="16849">MDIYFFLLTQCLTCEDDWDLHGGNCYHFSNNKSTWTESRRSCQDQGGDLVKIDSREKQVLNTSNDGDTFWIGLTDSEKEGSWVWGDGSPLDRWSDCSQNIWGGGTTPEVDCVRMKKIEKSFMWFDTFCNERVRSICEKTAETQPCL</sequence>
<feature type="domain" description="C-type lectin" evidence="2">
    <location>
        <begin position="21"/>
        <end position="137"/>
    </location>
</feature>
<protein>
    <recommendedName>
        <fullName evidence="2">C-type lectin domain-containing protein</fullName>
    </recommendedName>
</protein>
<dbReference type="Proteomes" id="UP000265020">
    <property type="component" value="Unassembled WGS sequence"/>
</dbReference>
<accession>A0A3Q2DT74</accession>
<evidence type="ECO:0000313" key="3">
    <source>
        <dbReference type="Ensembl" id="ENSCVAP00000022064.1"/>
    </source>
</evidence>
<proteinExistence type="predicted"/>
<evidence type="ECO:0000313" key="4">
    <source>
        <dbReference type="Proteomes" id="UP000265020"/>
    </source>
</evidence>
<dbReference type="PROSITE" id="PS50041">
    <property type="entry name" value="C_TYPE_LECTIN_2"/>
    <property type="match status" value="1"/>
</dbReference>
<dbReference type="PROSITE" id="PS00615">
    <property type="entry name" value="C_TYPE_LECTIN_1"/>
    <property type="match status" value="1"/>
</dbReference>
<organism evidence="3 4">
    <name type="scientific">Cyprinodon variegatus</name>
    <name type="common">Sheepshead minnow</name>
    <dbReference type="NCBI Taxonomy" id="28743"/>
    <lineage>
        <taxon>Eukaryota</taxon>
        <taxon>Metazoa</taxon>
        <taxon>Chordata</taxon>
        <taxon>Craniata</taxon>
        <taxon>Vertebrata</taxon>
        <taxon>Euteleostomi</taxon>
        <taxon>Actinopterygii</taxon>
        <taxon>Neopterygii</taxon>
        <taxon>Teleostei</taxon>
        <taxon>Neoteleostei</taxon>
        <taxon>Acanthomorphata</taxon>
        <taxon>Ovalentaria</taxon>
        <taxon>Atherinomorphae</taxon>
        <taxon>Cyprinodontiformes</taxon>
        <taxon>Cyprinodontidae</taxon>
        <taxon>Cyprinodon</taxon>
    </lineage>
</organism>
<dbReference type="Gene3D" id="3.10.100.10">
    <property type="entry name" value="Mannose-Binding Protein A, subunit A"/>
    <property type="match status" value="1"/>
</dbReference>
<dbReference type="AlphaFoldDB" id="A0A3Q2DT74"/>
<dbReference type="InterPro" id="IPR016186">
    <property type="entry name" value="C-type_lectin-like/link_sf"/>
</dbReference>
<keyword evidence="4" id="KW-1185">Reference proteome</keyword>
<reference evidence="3" key="2">
    <citation type="submission" date="2025-09" db="UniProtKB">
        <authorList>
            <consortium name="Ensembl"/>
        </authorList>
    </citation>
    <scope>IDENTIFICATION</scope>
</reference>
<keyword evidence="1" id="KW-1015">Disulfide bond</keyword>